<proteinExistence type="predicted"/>
<dbReference type="InterPro" id="IPR003439">
    <property type="entry name" value="ABC_transporter-like_ATP-bd"/>
</dbReference>
<accession>A0ABT8IL92</accession>
<dbReference type="Gene3D" id="3.40.50.300">
    <property type="entry name" value="P-loop containing nucleotide triphosphate hydrolases"/>
    <property type="match status" value="1"/>
</dbReference>
<dbReference type="PANTHER" id="PTHR42711:SF18">
    <property type="entry name" value="ABC TRANSPORTER, ATP-BINDING PROTEIN"/>
    <property type="match status" value="1"/>
</dbReference>
<dbReference type="InterPro" id="IPR027417">
    <property type="entry name" value="P-loop_NTPase"/>
</dbReference>
<dbReference type="SUPFAM" id="SSF52540">
    <property type="entry name" value="P-loop containing nucleoside triphosphate hydrolases"/>
    <property type="match status" value="1"/>
</dbReference>
<feature type="domain" description="ABC transporter" evidence="4">
    <location>
        <begin position="22"/>
        <end position="272"/>
    </location>
</feature>
<dbReference type="GO" id="GO:0005524">
    <property type="term" value="F:ATP binding"/>
    <property type="evidence" value="ECO:0007669"/>
    <property type="project" value="UniProtKB-KW"/>
</dbReference>
<gene>
    <name evidence="5" type="ORF">NWF35_06480</name>
</gene>
<reference evidence="5" key="1">
    <citation type="submission" date="2022-08" db="EMBL/GenBank/DDBJ databases">
        <title>Polycladomyces zharkentsis sp. nov., a novel thermophilic CMC and starch-degrading bacterium isolated from a geothermal spring in Kazakhstan.</title>
        <authorList>
            <person name="Mashzhan A."/>
            <person name="Kistaubaeva A."/>
            <person name="Javier-Lopez R."/>
            <person name="Birkeland N.-K."/>
        </authorList>
    </citation>
    <scope>NUCLEOTIDE SEQUENCE</scope>
    <source>
        <strain evidence="5">KSR 13</strain>
    </source>
</reference>
<keyword evidence="2" id="KW-0547">Nucleotide-binding</keyword>
<evidence type="ECO:0000313" key="6">
    <source>
        <dbReference type="Proteomes" id="UP001174196"/>
    </source>
</evidence>
<keyword evidence="6" id="KW-1185">Reference proteome</keyword>
<evidence type="ECO:0000256" key="2">
    <source>
        <dbReference type="ARBA" id="ARBA00022741"/>
    </source>
</evidence>
<evidence type="ECO:0000313" key="5">
    <source>
        <dbReference type="EMBL" id="MDN4593553.1"/>
    </source>
</evidence>
<dbReference type="SMART" id="SM00382">
    <property type="entry name" value="AAA"/>
    <property type="match status" value="1"/>
</dbReference>
<evidence type="ECO:0000256" key="1">
    <source>
        <dbReference type="ARBA" id="ARBA00022448"/>
    </source>
</evidence>
<protein>
    <submittedName>
        <fullName evidence="5">ABC transporter ATP-binding protein</fullName>
    </submittedName>
</protein>
<sequence length="291" mass="32898">MTQAISTPEHPPHHQAVDDFAIHCQHVNKVFVETVEGSRRWSNWFRGERRVVKAVNDVSFTVKRGEIFGLLGPNGSGKSTLIRLLSTLLLPDSGTLSIFGKDVVRHQHEIRRWINRVSVEASFFKKLSAMENLRYAARLYGLPVEEGENRAMEILRRLGIRKNKVHTPLENLSRGMQQKVAIARALMTSPVLILLDEPTTGLDPKSKRDVQKYVKEVMQTHDATIFLTTHDMEEAESLCDRIAIIDQGRIVALDTPDGLKRLVGADSMETVFFELTGKDWEEALADEDMDA</sequence>
<dbReference type="EMBL" id="JANRHH010000029">
    <property type="protein sequence ID" value="MDN4593553.1"/>
    <property type="molecule type" value="Genomic_DNA"/>
</dbReference>
<dbReference type="Pfam" id="PF00005">
    <property type="entry name" value="ABC_tran"/>
    <property type="match status" value="1"/>
</dbReference>
<evidence type="ECO:0000259" key="4">
    <source>
        <dbReference type="PROSITE" id="PS50893"/>
    </source>
</evidence>
<dbReference type="InterPro" id="IPR050763">
    <property type="entry name" value="ABC_transporter_ATP-binding"/>
</dbReference>
<dbReference type="PANTHER" id="PTHR42711">
    <property type="entry name" value="ABC TRANSPORTER ATP-BINDING PROTEIN"/>
    <property type="match status" value="1"/>
</dbReference>
<dbReference type="Proteomes" id="UP001174196">
    <property type="component" value="Unassembled WGS sequence"/>
</dbReference>
<dbReference type="InterPro" id="IPR003593">
    <property type="entry name" value="AAA+_ATPase"/>
</dbReference>
<organism evidence="5 6">
    <name type="scientific">Polycladomyces subterraneus</name>
    <dbReference type="NCBI Taxonomy" id="1016997"/>
    <lineage>
        <taxon>Bacteria</taxon>
        <taxon>Bacillati</taxon>
        <taxon>Bacillota</taxon>
        <taxon>Bacilli</taxon>
        <taxon>Bacillales</taxon>
        <taxon>Thermoactinomycetaceae</taxon>
        <taxon>Polycladomyces</taxon>
    </lineage>
</organism>
<comment type="caution">
    <text evidence="5">The sequence shown here is derived from an EMBL/GenBank/DDBJ whole genome shotgun (WGS) entry which is preliminary data.</text>
</comment>
<name>A0ABT8IL92_9BACL</name>
<keyword evidence="3 5" id="KW-0067">ATP-binding</keyword>
<keyword evidence="1" id="KW-0813">Transport</keyword>
<evidence type="ECO:0000256" key="3">
    <source>
        <dbReference type="ARBA" id="ARBA00022840"/>
    </source>
</evidence>
<dbReference type="RefSeq" id="WP_301238265.1">
    <property type="nucleotide sequence ID" value="NZ_JANRHH010000029.1"/>
</dbReference>
<dbReference type="PROSITE" id="PS50893">
    <property type="entry name" value="ABC_TRANSPORTER_2"/>
    <property type="match status" value="1"/>
</dbReference>